<reference evidence="1 2" key="1">
    <citation type="submission" date="2020-04" db="EMBL/GenBank/DDBJ databases">
        <authorList>
            <person name="De Canck E."/>
        </authorList>
    </citation>
    <scope>NUCLEOTIDE SEQUENCE [LARGE SCALE GENOMIC DNA]</scope>
    <source>
        <strain evidence="1 2">LMG 28688</strain>
    </source>
</reference>
<proteinExistence type="predicted"/>
<accession>A0A6J5GN41</accession>
<gene>
    <name evidence="1" type="ORF">LMG28688_05777</name>
</gene>
<evidence type="ECO:0000313" key="2">
    <source>
        <dbReference type="Proteomes" id="UP000494119"/>
    </source>
</evidence>
<name>A0A6J5GN41_9BURK</name>
<evidence type="ECO:0008006" key="3">
    <source>
        <dbReference type="Google" id="ProtNLM"/>
    </source>
</evidence>
<sequence>MSDPLFNDPVAALLAQTSLQNNLFAPNSRYFGLPTSTLSPPGCEKPIVYLLRRFVPPPERFQVIQEHTVVQDDRLDRIAGQYLGDATLFWRLCDANRAMRPDDLTATPGATLDITLPEGVTGSSM</sequence>
<evidence type="ECO:0000313" key="1">
    <source>
        <dbReference type="EMBL" id="CAB3803389.1"/>
    </source>
</evidence>
<organism evidence="1 2">
    <name type="scientific">Paraburkholderia caffeinitolerans</name>
    <dbReference type="NCBI Taxonomy" id="1723730"/>
    <lineage>
        <taxon>Bacteria</taxon>
        <taxon>Pseudomonadati</taxon>
        <taxon>Pseudomonadota</taxon>
        <taxon>Betaproteobacteria</taxon>
        <taxon>Burkholderiales</taxon>
        <taxon>Burkholderiaceae</taxon>
        <taxon>Paraburkholderia</taxon>
    </lineage>
</organism>
<dbReference type="EMBL" id="CADIKL010000040">
    <property type="protein sequence ID" value="CAB3803389.1"/>
    <property type="molecule type" value="Genomic_DNA"/>
</dbReference>
<dbReference type="RefSeq" id="WP_175197594.1">
    <property type="nucleotide sequence ID" value="NZ_CADIKL010000040.1"/>
</dbReference>
<dbReference type="AlphaFoldDB" id="A0A6J5GN41"/>
<keyword evidence="2" id="KW-1185">Reference proteome</keyword>
<dbReference type="Proteomes" id="UP000494119">
    <property type="component" value="Unassembled WGS sequence"/>
</dbReference>
<protein>
    <recommendedName>
        <fullName evidence="3">LysM domain-containing protein</fullName>
    </recommendedName>
</protein>